<dbReference type="Proteomes" id="UP000006607">
    <property type="component" value="Unassembled WGS sequence"/>
</dbReference>
<proteinExistence type="predicted"/>
<dbReference type="EMBL" id="AHER01000038">
    <property type="protein sequence ID" value="EJR19598.1"/>
    <property type="molecule type" value="Genomic_DNA"/>
</dbReference>
<comment type="caution">
    <text evidence="1">The sequence shown here is derived from an EMBL/GenBank/DDBJ whole genome shotgun (WGS) entry which is preliminary data.</text>
</comment>
<evidence type="ECO:0000313" key="2">
    <source>
        <dbReference type="Proteomes" id="UP000006607"/>
    </source>
</evidence>
<dbReference type="AlphaFoldDB" id="A0A9W5K576"/>
<reference evidence="1" key="1">
    <citation type="submission" date="2012-04" db="EMBL/GenBank/DDBJ databases">
        <title>The Genome Sequence of Bacillus cereus VD014.</title>
        <authorList>
            <consortium name="The Broad Institute Genome Sequencing Platform"/>
            <consortium name="The Broad Institute Genome Sequencing Center for Infectious Disease"/>
            <person name="Feldgarden M."/>
            <person name="Van der Auwera G.A."/>
            <person name="Mahillon J."/>
            <person name="Duprez V."/>
            <person name="Timmery S."/>
            <person name="Mattelet C."/>
            <person name="Dierick K."/>
            <person name="Sun M."/>
            <person name="Yu Z."/>
            <person name="Zhu L."/>
            <person name="Hu X."/>
            <person name="Shank E.B."/>
            <person name="Swiecicka I."/>
            <person name="Hansen B.M."/>
            <person name="Andrup L."/>
            <person name="Young S.K."/>
            <person name="Zeng Q."/>
            <person name="Gargeya S."/>
            <person name="Fitzgerald M."/>
            <person name="Haas B."/>
            <person name="Abouelleil A."/>
            <person name="Alvarado L."/>
            <person name="Arachchi H.M."/>
            <person name="Berlin A."/>
            <person name="Chapman S.B."/>
            <person name="Goldberg J."/>
            <person name="Griggs A."/>
            <person name="Gujja S."/>
            <person name="Hansen M."/>
            <person name="Howarth C."/>
            <person name="Imamovic A."/>
            <person name="Larimer J."/>
            <person name="McCowen C."/>
            <person name="Montmayeur A."/>
            <person name="Murphy C."/>
            <person name="Neiman D."/>
            <person name="Pearson M."/>
            <person name="Priest M."/>
            <person name="Roberts A."/>
            <person name="Saif S."/>
            <person name="Shea T."/>
            <person name="Sisk P."/>
            <person name="Sykes S."/>
            <person name="Wortman J."/>
            <person name="Nusbaum C."/>
            <person name="Birren B."/>
        </authorList>
    </citation>
    <scope>NUCLEOTIDE SEQUENCE</scope>
    <source>
        <strain evidence="1">VD014</strain>
    </source>
</reference>
<gene>
    <name evidence="1" type="ORF">IIA_03493</name>
</gene>
<organism evidence="1 2">
    <name type="scientific">Bacillus cereus (strain VD014)</name>
    <dbReference type="NCBI Taxonomy" id="1053223"/>
    <lineage>
        <taxon>Bacteria</taxon>
        <taxon>Bacillati</taxon>
        <taxon>Bacillota</taxon>
        <taxon>Bacilli</taxon>
        <taxon>Bacillales</taxon>
        <taxon>Bacillaceae</taxon>
        <taxon>Bacillus</taxon>
        <taxon>Bacillus cereus group</taxon>
    </lineage>
</organism>
<protein>
    <submittedName>
        <fullName evidence="1">Uncharacterized protein</fullName>
    </submittedName>
</protein>
<accession>A0A9W5K576</accession>
<evidence type="ECO:0000313" key="1">
    <source>
        <dbReference type="EMBL" id="EJR19598.1"/>
    </source>
</evidence>
<sequence length="40" mass="4650">MNKIIFQKGATFTVAPFSYVDLIVKRKYGGVILQFISWLR</sequence>
<name>A0A9W5K576_BACC8</name>